<evidence type="ECO:0000313" key="2">
    <source>
        <dbReference type="Proteomes" id="UP000271974"/>
    </source>
</evidence>
<keyword evidence="2" id="KW-1185">Reference proteome</keyword>
<accession>A0A433U916</accession>
<feature type="non-terminal residue" evidence="1">
    <location>
        <position position="223"/>
    </location>
</feature>
<name>A0A433U916_ELYCH</name>
<organism evidence="1 2">
    <name type="scientific">Elysia chlorotica</name>
    <name type="common">Eastern emerald elysia</name>
    <name type="synonym">Sea slug</name>
    <dbReference type="NCBI Taxonomy" id="188477"/>
    <lineage>
        <taxon>Eukaryota</taxon>
        <taxon>Metazoa</taxon>
        <taxon>Spiralia</taxon>
        <taxon>Lophotrochozoa</taxon>
        <taxon>Mollusca</taxon>
        <taxon>Gastropoda</taxon>
        <taxon>Heterobranchia</taxon>
        <taxon>Euthyneura</taxon>
        <taxon>Panpulmonata</taxon>
        <taxon>Sacoglossa</taxon>
        <taxon>Placobranchoidea</taxon>
        <taxon>Plakobranchidae</taxon>
        <taxon>Elysia</taxon>
    </lineage>
</organism>
<dbReference type="Proteomes" id="UP000271974">
    <property type="component" value="Unassembled WGS sequence"/>
</dbReference>
<proteinExistence type="predicted"/>
<comment type="caution">
    <text evidence="1">The sequence shown here is derived from an EMBL/GenBank/DDBJ whole genome shotgun (WGS) entry which is preliminary data.</text>
</comment>
<gene>
    <name evidence="1" type="ORF">EGW08_001910</name>
</gene>
<sequence length="223" mass="24660">MFPNTTTTRSFPFFMRRDRFQEFRGDFREAVTNATERLAQLVREEIQSSQLAELIYTLLNSDLIRDFLQALDISVIPVQTTTATMATIPRNVTMATTQKDTIPRNVTGFSPTSETIIESVPSDSEPVPRAMAQTAIQVLQTADLTDPESIVSTTGQILLDNARQTIQDEVLSDPVAFLRNILDVVSRNNSLLARIIPQETITAITDGIGPVIQATQFASSLAQ</sequence>
<dbReference type="OrthoDB" id="10568651at2759"/>
<dbReference type="AlphaFoldDB" id="A0A433U916"/>
<evidence type="ECO:0000313" key="1">
    <source>
        <dbReference type="EMBL" id="RUS90312.1"/>
    </source>
</evidence>
<protein>
    <submittedName>
        <fullName evidence="1">Uncharacterized protein</fullName>
    </submittedName>
</protein>
<dbReference type="EMBL" id="RQTK01000035">
    <property type="protein sequence ID" value="RUS90312.1"/>
    <property type="molecule type" value="Genomic_DNA"/>
</dbReference>
<reference evidence="1 2" key="1">
    <citation type="submission" date="2019-01" db="EMBL/GenBank/DDBJ databases">
        <title>A draft genome assembly of the solar-powered sea slug Elysia chlorotica.</title>
        <authorList>
            <person name="Cai H."/>
            <person name="Li Q."/>
            <person name="Fang X."/>
            <person name="Li J."/>
            <person name="Curtis N.E."/>
            <person name="Altenburger A."/>
            <person name="Shibata T."/>
            <person name="Feng M."/>
            <person name="Maeda T."/>
            <person name="Schwartz J.A."/>
            <person name="Shigenobu S."/>
            <person name="Lundholm N."/>
            <person name="Nishiyama T."/>
            <person name="Yang H."/>
            <person name="Hasebe M."/>
            <person name="Li S."/>
            <person name="Pierce S.K."/>
            <person name="Wang J."/>
        </authorList>
    </citation>
    <scope>NUCLEOTIDE SEQUENCE [LARGE SCALE GENOMIC DNA]</scope>
    <source>
        <strain evidence="1">EC2010</strain>
        <tissue evidence="1">Whole organism of an adult</tissue>
    </source>
</reference>